<name>A0A6J7X600_9CAUD</name>
<dbReference type="EMBL" id="LR798360">
    <property type="protein sequence ID" value="CAB5226270.1"/>
    <property type="molecule type" value="Genomic_DNA"/>
</dbReference>
<sequence length="66" mass="7562">MKIVIETTLKNDTNKENDVFSAILDMDELATIVKNHGLDGANKALESFVQKYVHQFKEKFGTYVNR</sequence>
<evidence type="ECO:0000313" key="1">
    <source>
        <dbReference type="EMBL" id="CAB5226270.1"/>
    </source>
</evidence>
<protein>
    <submittedName>
        <fullName evidence="1">Uncharacterized protein</fullName>
    </submittedName>
</protein>
<accession>A0A6J7X600</accession>
<proteinExistence type="predicted"/>
<organism evidence="1">
    <name type="scientific">uncultured Caudovirales phage</name>
    <dbReference type="NCBI Taxonomy" id="2100421"/>
    <lineage>
        <taxon>Viruses</taxon>
        <taxon>Duplodnaviria</taxon>
        <taxon>Heunggongvirae</taxon>
        <taxon>Uroviricota</taxon>
        <taxon>Caudoviricetes</taxon>
        <taxon>Peduoviridae</taxon>
        <taxon>Maltschvirus</taxon>
        <taxon>Maltschvirus maltsch</taxon>
    </lineage>
</organism>
<gene>
    <name evidence="1" type="ORF">UFOVP760_49</name>
</gene>
<reference evidence="1" key="1">
    <citation type="submission" date="2020-05" db="EMBL/GenBank/DDBJ databases">
        <authorList>
            <person name="Chiriac C."/>
            <person name="Salcher M."/>
            <person name="Ghai R."/>
            <person name="Kavagutti S V."/>
        </authorList>
    </citation>
    <scope>NUCLEOTIDE SEQUENCE</scope>
</reference>